<evidence type="ECO:0000313" key="2">
    <source>
        <dbReference type="Proteomes" id="UP001181239"/>
    </source>
</evidence>
<organism evidence="1 2">
    <name type="scientific">Phocaeicola vulgatus</name>
    <name type="common">Bacteroides vulgatus</name>
    <dbReference type="NCBI Taxonomy" id="821"/>
    <lineage>
        <taxon>Bacteria</taxon>
        <taxon>Pseudomonadati</taxon>
        <taxon>Bacteroidota</taxon>
        <taxon>Bacteroidia</taxon>
        <taxon>Bacteroidales</taxon>
        <taxon>Bacteroidaceae</taxon>
        <taxon>Phocaeicola</taxon>
    </lineage>
</organism>
<sequence length="127" mass="15013">MKATIIEIESQRLSDFCYYHGGIRVADEWLDAEGKTLRFLTQDKKHSSYEYYSYVYISKEIGRSRPFDFMFGNNESTVATCKDEEGDECFILCKHPKLGQVVEFEKEGFYPYDNNPEPNRWGRNYDD</sequence>
<comment type="caution">
    <text evidence="1">The sequence shown here is derived from an EMBL/GenBank/DDBJ whole genome shotgun (WGS) entry which is preliminary data.</text>
</comment>
<gene>
    <name evidence="1" type="ORF">RVH43_06535</name>
</gene>
<name>A0AAE4L505_PHOVU</name>
<proteinExistence type="predicted"/>
<protein>
    <submittedName>
        <fullName evidence="1">Uncharacterized protein</fullName>
    </submittedName>
</protein>
<dbReference type="Proteomes" id="UP001181239">
    <property type="component" value="Unassembled WGS sequence"/>
</dbReference>
<reference evidence="1" key="1">
    <citation type="submission" date="2023-10" db="EMBL/GenBank/DDBJ databases">
        <title>Genome of Potential pathogenic bacteria in Crohn's disease.</title>
        <authorList>
            <person name="Rodriguez-Palacios A."/>
        </authorList>
    </citation>
    <scope>NUCLEOTIDE SEQUENCE</scope>
    <source>
        <strain evidence="1">CavFT-hAR11</strain>
    </source>
</reference>
<accession>A0AAE4L505</accession>
<dbReference type="RefSeq" id="WP_175324244.1">
    <property type="nucleotide sequence ID" value="NZ_CP072234.1"/>
</dbReference>
<evidence type="ECO:0000313" key="1">
    <source>
        <dbReference type="EMBL" id="MDU0240289.1"/>
    </source>
</evidence>
<dbReference type="AlphaFoldDB" id="A0AAE4L505"/>
<dbReference type="EMBL" id="JAWDET010000006">
    <property type="protein sequence ID" value="MDU0240289.1"/>
    <property type="molecule type" value="Genomic_DNA"/>
</dbReference>